<dbReference type="RefSeq" id="WP_174679358.1">
    <property type="nucleotide sequence ID" value="NZ_JABUQZ010000001.1"/>
</dbReference>
<feature type="domain" description="DUF7982" evidence="4">
    <location>
        <begin position="29"/>
        <end position="285"/>
    </location>
</feature>
<evidence type="ECO:0000256" key="2">
    <source>
        <dbReference type="SAM" id="MobiDB-lite"/>
    </source>
</evidence>
<keyword evidence="3" id="KW-0472">Membrane</keyword>
<dbReference type="AlphaFoldDB" id="A0A8J8GP45"/>
<name>A0A8J8GP45_9EURY</name>
<accession>A0A8J8GP45</accession>
<evidence type="ECO:0000313" key="8">
    <source>
        <dbReference type="Proteomes" id="UP001016761"/>
    </source>
</evidence>
<gene>
    <name evidence="5" type="ORF">HT576_17285</name>
    <name evidence="6" type="ORF">HTZ84_03190</name>
</gene>
<keyword evidence="8" id="KW-1185">Reference proteome</keyword>
<dbReference type="EMBL" id="JABURA010000001">
    <property type="protein sequence ID" value="NUB92763.1"/>
    <property type="molecule type" value="Genomic_DNA"/>
</dbReference>
<feature type="transmembrane region" description="Helical" evidence="3">
    <location>
        <begin position="59"/>
        <end position="78"/>
    </location>
</feature>
<dbReference type="EMBL" id="JABUQZ010000001">
    <property type="protein sequence ID" value="NUC71323.1"/>
    <property type="molecule type" value="Genomic_DNA"/>
</dbReference>
<dbReference type="Proteomes" id="UP001016761">
    <property type="component" value="Unassembled WGS sequence"/>
</dbReference>
<feature type="region of interest" description="Disordered" evidence="2">
    <location>
        <begin position="1"/>
        <end position="28"/>
    </location>
</feature>
<dbReference type="Pfam" id="PF25939">
    <property type="entry name" value="DUF7982"/>
    <property type="match status" value="1"/>
</dbReference>
<dbReference type="OrthoDB" id="214277at2157"/>
<dbReference type="InterPro" id="IPR058288">
    <property type="entry name" value="DUF7982"/>
</dbReference>
<evidence type="ECO:0000256" key="1">
    <source>
        <dbReference type="SAM" id="Coils"/>
    </source>
</evidence>
<organism evidence="5 7">
    <name type="scientific">Haloterrigena gelatinilytica</name>
    <dbReference type="NCBI Taxonomy" id="2741724"/>
    <lineage>
        <taxon>Archaea</taxon>
        <taxon>Methanobacteriati</taxon>
        <taxon>Methanobacteriota</taxon>
        <taxon>Stenosarchaea group</taxon>
        <taxon>Halobacteria</taxon>
        <taxon>Halobacteriales</taxon>
        <taxon>Natrialbaceae</taxon>
        <taxon>Haloterrigena</taxon>
    </lineage>
</organism>
<feature type="compositionally biased region" description="Acidic residues" evidence="2">
    <location>
        <begin position="1"/>
        <end position="10"/>
    </location>
</feature>
<evidence type="ECO:0000256" key="3">
    <source>
        <dbReference type="SAM" id="Phobius"/>
    </source>
</evidence>
<dbReference type="Proteomes" id="UP000728647">
    <property type="component" value="Unassembled WGS sequence"/>
</dbReference>
<feature type="coiled-coil region" evidence="1">
    <location>
        <begin position="28"/>
        <end position="55"/>
    </location>
</feature>
<evidence type="ECO:0000259" key="4">
    <source>
        <dbReference type="Pfam" id="PF25939"/>
    </source>
</evidence>
<keyword evidence="3" id="KW-0812">Transmembrane</keyword>
<reference evidence="5 8" key="1">
    <citation type="submission" date="2020-06" db="EMBL/GenBank/DDBJ databases">
        <title>Haloterrigena sp. nov., an extremely halophilic archaeon isolated from a saline sediment.</title>
        <authorList>
            <person name="Liu B.-B."/>
        </authorList>
    </citation>
    <scope>NUCLEOTIDE SEQUENCE</scope>
    <source>
        <strain evidence="5">SYSU A121-1</strain>
        <strain evidence="6 8">SYSU A558-1</strain>
    </source>
</reference>
<sequence length="292" mass="31564">MRTDNPDENVDASIADTDRTRGPTQGDRVELEHRVERLRARNERLRDGVDDSRRHRLRLTALGFVGLGVLSFGAAFVLPNGQEVLYALAGVGLFAGLLTRSVTGSRFVESGDAERVYATCAANYEAILARRGLETDRWYLPTDDDRVRLFVPAESDDAPRPIEGDTSVGFGEDGLVLEPIGTEFVREVAGTGSGATETPAATVEQLSDALEGRFEFATAAEPAVDIDRGRAEIAVSGSAFGAVDRFDHPVASTLAVGLAEVLERPVRLEVTDDADRGEWLVRCEWDADTGAD</sequence>
<evidence type="ECO:0000313" key="5">
    <source>
        <dbReference type="EMBL" id="NUB92763.1"/>
    </source>
</evidence>
<protein>
    <recommendedName>
        <fullName evidence="4">DUF7982 domain-containing protein</fullName>
    </recommendedName>
</protein>
<evidence type="ECO:0000313" key="6">
    <source>
        <dbReference type="EMBL" id="NUC71323.1"/>
    </source>
</evidence>
<keyword evidence="3" id="KW-1133">Transmembrane helix</keyword>
<keyword evidence="1" id="KW-0175">Coiled coil</keyword>
<comment type="caution">
    <text evidence="5">The sequence shown here is derived from an EMBL/GenBank/DDBJ whole genome shotgun (WGS) entry which is preliminary data.</text>
</comment>
<feature type="compositionally biased region" description="Basic and acidic residues" evidence="2">
    <location>
        <begin position="16"/>
        <end position="28"/>
    </location>
</feature>
<evidence type="ECO:0000313" key="7">
    <source>
        <dbReference type="Proteomes" id="UP000728647"/>
    </source>
</evidence>
<proteinExistence type="predicted"/>